<comment type="caution">
    <text evidence="1">The sequence shown here is derived from an EMBL/GenBank/DDBJ whole genome shotgun (WGS) entry which is preliminary data.</text>
</comment>
<sequence>MPQPDVYAVWKLFDFERGNVAGSGRVETPLRLFGQAGQGLQAAAAAQGFGEVSQPFRPGEDGVGMVAARAEIVQPRKGGYFGDACAVVVAAAVVEIPEQFGGAVVLMLQPLGESQCVELPPFFVLRGEVYRDGEDFAPVATVGGFQTACEGEETFAVGILRGEMVAPAALVKQPFLRSVNQIGFVEAAVCHDAQIVQHFTNVNAFFGRQGEVVRAGRGGEVLVAVGGVVAVAFEAFGQQDVAPTVFGQIPQRAQTGRAAAQNQDVAAVFGFCLQRQGIVAQGMTERQADAVYMDGRQGIEAAPQLP</sequence>
<evidence type="ECO:0000313" key="2">
    <source>
        <dbReference type="Proteomes" id="UP000005536"/>
    </source>
</evidence>
<reference evidence="1 2" key="1">
    <citation type="submission" date="2010-02" db="EMBL/GenBank/DDBJ databases">
        <authorList>
            <person name="Weinstock G."/>
            <person name="Sodergren E."/>
            <person name="Clifton S."/>
            <person name="Fulton L."/>
            <person name="Fulton B."/>
            <person name="Courtney L."/>
            <person name="Fronick C."/>
            <person name="Harrison M."/>
            <person name="Strong C."/>
            <person name="Farmer C."/>
            <person name="Delahaunty K."/>
            <person name="Markovic C."/>
            <person name="Hall O."/>
            <person name="Minx P."/>
            <person name="Tomlinson C."/>
            <person name="Mitreva M."/>
            <person name="Nelson J."/>
            <person name="Hou S."/>
            <person name="Wollam A."/>
            <person name="Pepin K.H."/>
            <person name="Johnson M."/>
            <person name="Bhonagiri V."/>
            <person name="Zhang X."/>
            <person name="Suruliraj S."/>
            <person name="Warren W."/>
            <person name="Chinwalla A."/>
            <person name="Mardis E.R."/>
            <person name="Wilson R.K."/>
        </authorList>
    </citation>
    <scope>NUCLEOTIDE SEQUENCE [LARGE SCALE GENOMIC DNA]</scope>
    <source>
        <strain evidence="1 2">ATCC 29315</strain>
    </source>
</reference>
<evidence type="ECO:0000313" key="1">
    <source>
        <dbReference type="EMBL" id="EFE49723.1"/>
    </source>
</evidence>
<organism evidence="1 2">
    <name type="scientific">Neisseria elongata subsp. glycolytica ATCC 29315</name>
    <dbReference type="NCBI Taxonomy" id="546263"/>
    <lineage>
        <taxon>Bacteria</taxon>
        <taxon>Pseudomonadati</taxon>
        <taxon>Pseudomonadota</taxon>
        <taxon>Betaproteobacteria</taxon>
        <taxon>Neisseriales</taxon>
        <taxon>Neisseriaceae</taxon>
        <taxon>Neisseria</taxon>
    </lineage>
</organism>
<dbReference type="EMBL" id="ADBF01000042">
    <property type="protein sequence ID" value="EFE49723.1"/>
    <property type="molecule type" value="Genomic_DNA"/>
</dbReference>
<gene>
    <name evidence="1" type="ORF">NEIELOOT_01468</name>
</gene>
<dbReference type="Proteomes" id="UP000005536">
    <property type="component" value="Unassembled WGS sequence"/>
</dbReference>
<dbReference type="AlphaFoldDB" id="D4DQX5"/>
<protein>
    <submittedName>
        <fullName evidence="1">Uncharacterized protein</fullName>
    </submittedName>
</protein>
<accession>D4DQX5</accession>
<proteinExistence type="predicted"/>
<name>D4DQX5_NEIEG</name>